<dbReference type="EMBL" id="CP045810">
    <property type="protein sequence ID" value="QHN37901.1"/>
    <property type="molecule type" value="Genomic_DNA"/>
</dbReference>
<protein>
    <submittedName>
        <fullName evidence="4">GntR family transcriptional regulator</fullName>
    </submittedName>
</protein>
<gene>
    <name evidence="4" type="ORF">GII30_00735</name>
</gene>
<keyword evidence="1" id="KW-0805">Transcription regulation</keyword>
<dbReference type="Pfam" id="PF00392">
    <property type="entry name" value="GntR"/>
    <property type="match status" value="1"/>
</dbReference>
<dbReference type="SMART" id="SM00866">
    <property type="entry name" value="UTRA"/>
    <property type="match status" value="1"/>
</dbReference>
<dbReference type="InterPro" id="IPR000524">
    <property type="entry name" value="Tscrpt_reg_HTH_GntR"/>
</dbReference>
<dbReference type="PRINTS" id="PR00035">
    <property type="entry name" value="HTHGNTR"/>
</dbReference>
<dbReference type="Gene3D" id="1.10.10.10">
    <property type="entry name" value="Winged helix-like DNA-binding domain superfamily/Winged helix DNA-binding domain"/>
    <property type="match status" value="1"/>
</dbReference>
<dbReference type="GO" id="GO:0003700">
    <property type="term" value="F:DNA-binding transcription factor activity"/>
    <property type="evidence" value="ECO:0007669"/>
    <property type="project" value="InterPro"/>
</dbReference>
<accession>A0A857M9F5</accession>
<dbReference type="AlphaFoldDB" id="A0A857M9F5"/>
<dbReference type="InterPro" id="IPR050679">
    <property type="entry name" value="Bact_HTH_transcr_reg"/>
</dbReference>
<name>A0A857M9F5_9ACTN</name>
<dbReference type="SUPFAM" id="SSF46785">
    <property type="entry name" value="Winged helix' DNA-binding domain"/>
    <property type="match status" value="1"/>
</dbReference>
<sequence length="259" mass="28688">MSAGTKPPVSRDISRIRARRPLQSEIRDTILREFILSGKLRPGDKMPSENELCEIFGASRVTIRTAMQGLKDAGYIRIVRGSGSWVLPRPEAIRSGLDRLVSFDTFASDSGRPIDTGELEIVHLAPGDDKHCEVFEGADSSGATGFTRVSRTKLIDGRVVAWIVDYVPDEVLSTDEIRQSFKGSVLDVLLDLDSAAYSDCTIIPVIADPEMADRFGCAHVPLLQISELTRAESGRIINRSEAWLAPDAFTFQLRRRREN</sequence>
<dbReference type="InterPro" id="IPR036390">
    <property type="entry name" value="WH_DNA-bd_sf"/>
</dbReference>
<evidence type="ECO:0000256" key="2">
    <source>
        <dbReference type="ARBA" id="ARBA00023125"/>
    </source>
</evidence>
<evidence type="ECO:0000256" key="1">
    <source>
        <dbReference type="ARBA" id="ARBA00023015"/>
    </source>
</evidence>
<dbReference type="InterPro" id="IPR011663">
    <property type="entry name" value="UTRA"/>
</dbReference>
<dbReference type="SMART" id="SM00345">
    <property type="entry name" value="HTH_GNTR"/>
    <property type="match status" value="1"/>
</dbReference>
<dbReference type="PROSITE" id="PS50949">
    <property type="entry name" value="HTH_GNTR"/>
    <property type="match status" value="1"/>
</dbReference>
<dbReference type="SUPFAM" id="SSF64288">
    <property type="entry name" value="Chorismate lyase-like"/>
    <property type="match status" value="1"/>
</dbReference>
<reference evidence="4" key="1">
    <citation type="journal article" date="2021" name="Nat. Microbiol.">
        <title>Cocultivation of an ultrasmall environmental parasitic bacterium with lytic ability against bacteria associated with wastewater foams.</title>
        <authorList>
            <person name="Batinovic S."/>
            <person name="Rose J.J.A."/>
            <person name="Ratcliffe J."/>
            <person name="Seviour R.J."/>
            <person name="Petrovski S."/>
        </authorList>
    </citation>
    <scope>NUCLEOTIDE SEQUENCE</scope>
    <source>
        <strain evidence="4">CON44</strain>
    </source>
</reference>
<dbReference type="GO" id="GO:0045892">
    <property type="term" value="P:negative regulation of DNA-templated transcription"/>
    <property type="evidence" value="ECO:0007669"/>
    <property type="project" value="TreeGrafter"/>
</dbReference>
<dbReference type="PANTHER" id="PTHR44846:SF17">
    <property type="entry name" value="GNTR-FAMILY TRANSCRIPTIONAL REGULATOR"/>
    <property type="match status" value="1"/>
</dbReference>
<organism evidence="4">
    <name type="scientific">Gordonia amarae</name>
    <dbReference type="NCBI Taxonomy" id="36821"/>
    <lineage>
        <taxon>Bacteria</taxon>
        <taxon>Bacillati</taxon>
        <taxon>Actinomycetota</taxon>
        <taxon>Actinomycetes</taxon>
        <taxon>Mycobacteriales</taxon>
        <taxon>Gordoniaceae</taxon>
        <taxon>Gordonia</taxon>
    </lineage>
</organism>
<keyword evidence="3" id="KW-0804">Transcription</keyword>
<dbReference type="GO" id="GO:0003677">
    <property type="term" value="F:DNA binding"/>
    <property type="evidence" value="ECO:0007669"/>
    <property type="project" value="UniProtKB-KW"/>
</dbReference>
<keyword evidence="2" id="KW-0238">DNA-binding</keyword>
<evidence type="ECO:0000256" key="3">
    <source>
        <dbReference type="ARBA" id="ARBA00023163"/>
    </source>
</evidence>
<dbReference type="InterPro" id="IPR028978">
    <property type="entry name" value="Chorismate_lyase_/UTRA_dom_sf"/>
</dbReference>
<evidence type="ECO:0000313" key="4">
    <source>
        <dbReference type="EMBL" id="QHN37901.1"/>
    </source>
</evidence>
<dbReference type="PANTHER" id="PTHR44846">
    <property type="entry name" value="MANNOSYL-D-GLYCERATE TRANSPORT/METABOLISM SYSTEM REPRESSOR MNGR-RELATED"/>
    <property type="match status" value="1"/>
</dbReference>
<dbReference type="InterPro" id="IPR036388">
    <property type="entry name" value="WH-like_DNA-bd_sf"/>
</dbReference>
<dbReference type="CDD" id="cd07377">
    <property type="entry name" value="WHTH_GntR"/>
    <property type="match status" value="1"/>
</dbReference>
<proteinExistence type="predicted"/>
<dbReference type="Gene3D" id="3.40.1410.10">
    <property type="entry name" value="Chorismate lyase-like"/>
    <property type="match status" value="1"/>
</dbReference>
<dbReference type="Pfam" id="PF07702">
    <property type="entry name" value="UTRA"/>
    <property type="match status" value="1"/>
</dbReference>
<dbReference type="RefSeq" id="WP_005192319.1">
    <property type="nucleotide sequence ID" value="NZ_CP045804.1"/>
</dbReference>